<dbReference type="Gramene" id="ONIVA12G05420.1">
    <property type="protein sequence ID" value="ONIVA12G05420.1"/>
    <property type="gene ID" value="ONIVA12G05420"/>
</dbReference>
<protein>
    <submittedName>
        <fullName evidence="2">Uncharacterized protein</fullName>
    </submittedName>
</protein>
<dbReference type="EnsemblPlants" id="ONIVA12G05420.1">
    <property type="protein sequence ID" value="ONIVA12G05420.1"/>
    <property type="gene ID" value="ONIVA12G05420"/>
</dbReference>
<reference evidence="2" key="1">
    <citation type="submission" date="2015-04" db="UniProtKB">
        <authorList>
            <consortium name="EnsemblPlants"/>
        </authorList>
    </citation>
    <scope>IDENTIFICATION</scope>
    <source>
        <strain evidence="2">SL10</strain>
    </source>
</reference>
<evidence type="ECO:0000313" key="2">
    <source>
        <dbReference type="EnsemblPlants" id="ONIVA12G05420.1"/>
    </source>
</evidence>
<evidence type="ECO:0000313" key="3">
    <source>
        <dbReference type="Proteomes" id="UP000006591"/>
    </source>
</evidence>
<keyword evidence="1" id="KW-0812">Transmembrane</keyword>
<evidence type="ECO:0000256" key="1">
    <source>
        <dbReference type="SAM" id="Phobius"/>
    </source>
</evidence>
<keyword evidence="1" id="KW-0472">Membrane</keyword>
<dbReference type="AlphaFoldDB" id="A0A0E0J7V0"/>
<keyword evidence="1" id="KW-1133">Transmembrane helix</keyword>
<accession>A0A0E0J7V0</accession>
<dbReference type="Proteomes" id="UP000006591">
    <property type="component" value="Chromosome 12"/>
</dbReference>
<sequence length="54" mass="6206">MKLLTGTIVSQQTFKRQMIRIILSWNSIGAMGFNAVDVLFRIFLEQTSDPTIKF</sequence>
<keyword evidence="3" id="KW-1185">Reference proteome</keyword>
<reference evidence="2" key="2">
    <citation type="submission" date="2018-04" db="EMBL/GenBank/DDBJ databases">
        <title>OnivRS2 (Oryza nivara Reference Sequence Version 2).</title>
        <authorList>
            <person name="Zhang J."/>
            <person name="Kudrna D."/>
            <person name="Lee S."/>
            <person name="Talag J."/>
            <person name="Rajasekar S."/>
            <person name="Welchert J."/>
            <person name="Hsing Y.-I."/>
            <person name="Wing R.A."/>
        </authorList>
    </citation>
    <scope>NUCLEOTIDE SEQUENCE [LARGE SCALE GENOMIC DNA]</scope>
    <source>
        <strain evidence="2">SL10</strain>
    </source>
</reference>
<dbReference type="HOGENOM" id="CLU_3053701_0_0_1"/>
<feature type="transmembrane region" description="Helical" evidence="1">
    <location>
        <begin position="21"/>
        <end position="44"/>
    </location>
</feature>
<name>A0A0E0J7V0_ORYNI</name>
<organism evidence="2">
    <name type="scientific">Oryza nivara</name>
    <name type="common">Indian wild rice</name>
    <name type="synonym">Oryza sativa f. spontanea</name>
    <dbReference type="NCBI Taxonomy" id="4536"/>
    <lineage>
        <taxon>Eukaryota</taxon>
        <taxon>Viridiplantae</taxon>
        <taxon>Streptophyta</taxon>
        <taxon>Embryophyta</taxon>
        <taxon>Tracheophyta</taxon>
        <taxon>Spermatophyta</taxon>
        <taxon>Magnoliopsida</taxon>
        <taxon>Liliopsida</taxon>
        <taxon>Poales</taxon>
        <taxon>Poaceae</taxon>
        <taxon>BOP clade</taxon>
        <taxon>Oryzoideae</taxon>
        <taxon>Oryzeae</taxon>
        <taxon>Oryzinae</taxon>
        <taxon>Oryza</taxon>
    </lineage>
</organism>
<proteinExistence type="predicted"/>